<dbReference type="AlphaFoldDB" id="A0AAT9LBJ6"/>
<dbReference type="Gene3D" id="1.20.1690.10">
    <property type="entry name" value="V-type ATP synthase subunit C domain"/>
    <property type="match status" value="2"/>
</dbReference>
<evidence type="ECO:0000256" key="2">
    <source>
        <dbReference type="ARBA" id="ARBA00022448"/>
    </source>
</evidence>
<dbReference type="InterPro" id="IPR044911">
    <property type="entry name" value="V-type_ATPase_csu/dsu_dom_3"/>
</dbReference>
<sequence length="362" mass="40518">MDEFAWASAVGRIRVLEKGLLSKQELNRLAESRNLEAAIGSLRDSVYGPYFARLENVEDFDVALERFLADSYAYIGSMAPEPLVITAYRARYDFHNLKVFSKSRLLGIPREDKALSLLGNIRPEDFIGFLDTIDRDRDAGVARDTSLEDEKSERPDLVELKSVLARTYETLKSRVVNDANNTLGLSPLELDSLVDRAFYGWAQGVFRRFGYDGVSDFLSSEMDILNLKMALRAKRLGLPCSLFSNLALPEGNVPSEVLVDAYGKDGEKIKLAYKGTPWERLASEGVALLERGERLTAWEKSCDDALFRLIKKARILPLGPEPVIGYIAAREAEVKNIRIILAGKQSELSAGEIAERLRESYV</sequence>
<dbReference type="KEGG" id="fcz:IMF26_07520"/>
<protein>
    <submittedName>
        <fullName evidence="4">V-type ATPase subunit</fullName>
    </submittedName>
</protein>
<name>A0AAT9LBJ6_9FIRM</name>
<dbReference type="Pfam" id="PF01992">
    <property type="entry name" value="vATP-synt_AC39"/>
    <property type="match status" value="1"/>
</dbReference>
<dbReference type="SUPFAM" id="SSF103486">
    <property type="entry name" value="V-type ATP synthase subunit C"/>
    <property type="match status" value="1"/>
</dbReference>
<accession>A0AAT9LBJ6</accession>
<dbReference type="PANTHER" id="PTHR38682:SF1">
    <property type="entry name" value="V-TYPE ATP SYNTHASE SUBUNIT C"/>
    <property type="match status" value="1"/>
</dbReference>
<dbReference type="InterPro" id="IPR036079">
    <property type="entry name" value="ATPase_csu/dsu_sf"/>
</dbReference>
<dbReference type="InterPro" id="IPR050873">
    <property type="entry name" value="V-ATPase_V0D/AC39_subunit"/>
</dbReference>
<dbReference type="InterPro" id="IPR035067">
    <property type="entry name" value="V-type_ATPase_csu/dsu"/>
</dbReference>
<evidence type="ECO:0000256" key="3">
    <source>
        <dbReference type="ARBA" id="ARBA00023065"/>
    </source>
</evidence>
<evidence type="ECO:0000256" key="1">
    <source>
        <dbReference type="ARBA" id="ARBA00006709"/>
    </source>
</evidence>
<dbReference type="EMBL" id="CP062796">
    <property type="protein sequence ID" value="QUL97918.1"/>
    <property type="molecule type" value="Genomic_DNA"/>
</dbReference>
<gene>
    <name evidence="4" type="ORF">IMF26_07520</name>
</gene>
<keyword evidence="3" id="KW-0406">Ion transport</keyword>
<comment type="similarity">
    <text evidence="1">Belongs to the V-ATPase V0D/AC39 subunit family.</text>
</comment>
<dbReference type="GO" id="GO:0046961">
    <property type="term" value="F:proton-transporting ATPase activity, rotational mechanism"/>
    <property type="evidence" value="ECO:0007669"/>
    <property type="project" value="InterPro"/>
</dbReference>
<reference evidence="4" key="2">
    <citation type="journal article" date="2023" name="Biology">
        <title>Prokaryotic Life Associated with Coal-Fire Gas Vents Revealed by Metagenomics.</title>
        <authorList>
            <person name="Kadnikov V.V."/>
            <person name="Mardanov A.V."/>
            <person name="Beletsky A.V."/>
            <person name="Karnachuk O.V."/>
            <person name="Ravin N.V."/>
        </authorList>
    </citation>
    <scope>NUCLEOTIDE SEQUENCE</scope>
    <source>
        <strain evidence="4">Bu02</strain>
    </source>
</reference>
<proteinExistence type="inferred from homology"/>
<evidence type="ECO:0000313" key="4">
    <source>
        <dbReference type="EMBL" id="QUL97918.1"/>
    </source>
</evidence>
<dbReference type="InterPro" id="IPR002843">
    <property type="entry name" value="ATPase_V0-cplx_csu/dsu"/>
</dbReference>
<dbReference type="PANTHER" id="PTHR38682">
    <property type="entry name" value="V-TYPE ATP SYNTHASE SUBUNIT C"/>
    <property type="match status" value="1"/>
</dbReference>
<dbReference type="Gene3D" id="1.10.132.50">
    <property type="entry name" value="ATP synthase (C/AC39) subunit, domain 3"/>
    <property type="match status" value="1"/>
</dbReference>
<organism evidence="4">
    <name type="scientific">Candidatus Fermentithermobacillus carboniphilus</name>
    <dbReference type="NCBI Taxonomy" id="3085328"/>
    <lineage>
        <taxon>Bacteria</taxon>
        <taxon>Bacillati</taxon>
        <taxon>Bacillota</taxon>
        <taxon>Candidatus Fermentithermobacillia</taxon>
        <taxon>Candidatus Fermentithermobacillales</taxon>
        <taxon>Candidatus Fermentithermobacillaceae</taxon>
        <taxon>Candidatus Fermentithermobacillus</taxon>
    </lineage>
</organism>
<reference evidence="4" key="1">
    <citation type="submission" date="2020-10" db="EMBL/GenBank/DDBJ databases">
        <authorList>
            <person name="Kadnikov V."/>
            <person name="Beletsky A.V."/>
            <person name="Mardanov A.V."/>
            <person name="Karnachuk O.V."/>
            <person name="Ravin N.V."/>
        </authorList>
    </citation>
    <scope>NUCLEOTIDE SEQUENCE</scope>
    <source>
        <strain evidence="4">Bu02</strain>
    </source>
</reference>
<keyword evidence="2" id="KW-0813">Transport</keyword>